<keyword evidence="5" id="KW-1185">Reference proteome</keyword>
<feature type="region of interest" description="Disordered" evidence="1">
    <location>
        <begin position="152"/>
        <end position="178"/>
    </location>
</feature>
<evidence type="ECO:0000256" key="2">
    <source>
        <dbReference type="SAM" id="Phobius"/>
    </source>
</evidence>
<protein>
    <submittedName>
        <fullName evidence="4">Pilus assembly protein TadG-related protein</fullName>
    </submittedName>
</protein>
<gene>
    <name evidence="4" type="ORF">U6N30_09855</name>
</gene>
<dbReference type="Proteomes" id="UP001324287">
    <property type="component" value="Chromosome"/>
</dbReference>
<name>A0ABZ1B525_9ACTN</name>
<reference evidence="4 5" key="1">
    <citation type="submission" date="2023-12" db="EMBL/GenBank/DDBJ databases">
        <title>Blastococcus brunescens sp. nov., an actonobacterium isolated from sandstone collected in sahara desert.</title>
        <authorList>
            <person name="Gtari M."/>
            <person name="Ghodhbane F."/>
        </authorList>
    </citation>
    <scope>NUCLEOTIDE SEQUENCE [LARGE SCALE GENOMIC DNA]</scope>
    <source>
        <strain evidence="4 5">BMG 8361</strain>
    </source>
</reference>
<feature type="domain" description="Putative Flp pilus-assembly TadG-like N-terminal" evidence="3">
    <location>
        <begin position="24"/>
        <end position="71"/>
    </location>
</feature>
<dbReference type="Pfam" id="PF13400">
    <property type="entry name" value="Tad"/>
    <property type="match status" value="1"/>
</dbReference>
<evidence type="ECO:0000256" key="1">
    <source>
        <dbReference type="SAM" id="MobiDB-lite"/>
    </source>
</evidence>
<keyword evidence="2" id="KW-0812">Transmembrane</keyword>
<keyword evidence="2" id="KW-1133">Transmembrane helix</keyword>
<dbReference type="RefSeq" id="WP_324277151.1">
    <property type="nucleotide sequence ID" value="NZ_CP141261.1"/>
</dbReference>
<organism evidence="4 5">
    <name type="scientific">Blastococcus brunescens</name>
    <dbReference type="NCBI Taxonomy" id="1564165"/>
    <lineage>
        <taxon>Bacteria</taxon>
        <taxon>Bacillati</taxon>
        <taxon>Actinomycetota</taxon>
        <taxon>Actinomycetes</taxon>
        <taxon>Geodermatophilales</taxon>
        <taxon>Geodermatophilaceae</taxon>
        <taxon>Blastococcus</taxon>
    </lineage>
</organism>
<evidence type="ECO:0000259" key="3">
    <source>
        <dbReference type="Pfam" id="PF13400"/>
    </source>
</evidence>
<dbReference type="InterPro" id="IPR028087">
    <property type="entry name" value="Tad_N"/>
</dbReference>
<evidence type="ECO:0000313" key="4">
    <source>
        <dbReference type="EMBL" id="WRL65834.1"/>
    </source>
</evidence>
<keyword evidence="2" id="KW-0472">Membrane</keyword>
<evidence type="ECO:0000313" key="5">
    <source>
        <dbReference type="Proteomes" id="UP001324287"/>
    </source>
</evidence>
<dbReference type="EMBL" id="CP141261">
    <property type="protein sequence ID" value="WRL65834.1"/>
    <property type="molecule type" value="Genomic_DNA"/>
</dbReference>
<feature type="transmembrane region" description="Helical" evidence="2">
    <location>
        <begin position="26"/>
        <end position="51"/>
    </location>
</feature>
<sequence>MRWLSRGRAARGPAPLARLREERGGIAVMLALLMPILFGAAALGIDMAAVWSARQQVQTGADAAVIAVAMDCARNDCGNIKKTAEDAFWANDEAAKLSNLGPGEGWIRVNGREISATQKKAWLVNHFFAGALGEDTGELSVSSYAEWAPFTEARSELPSPSRTAPTSPTRPRSAARTS</sequence>
<feature type="compositionally biased region" description="Low complexity" evidence="1">
    <location>
        <begin position="158"/>
        <end position="178"/>
    </location>
</feature>
<proteinExistence type="predicted"/>
<accession>A0ABZ1B525</accession>